<dbReference type="GO" id="GO:0005886">
    <property type="term" value="C:plasma membrane"/>
    <property type="evidence" value="ECO:0007669"/>
    <property type="project" value="UniProtKB-SubCell"/>
</dbReference>
<dbReference type="SUPFAM" id="SSF103473">
    <property type="entry name" value="MFS general substrate transporter"/>
    <property type="match status" value="1"/>
</dbReference>
<comment type="subcellular location">
    <subcellularLocation>
        <location evidence="2">Cell membrane</location>
        <topology evidence="2">Multi-pass membrane protein</topology>
    </subcellularLocation>
</comment>
<dbReference type="GO" id="GO:0006811">
    <property type="term" value="P:monoatomic ion transport"/>
    <property type="evidence" value="ECO:0007669"/>
    <property type="project" value="UniProtKB-KW"/>
</dbReference>
<feature type="transmembrane region" description="Helical" evidence="12">
    <location>
        <begin position="295"/>
        <end position="316"/>
    </location>
</feature>
<evidence type="ECO:0000256" key="13">
    <source>
        <dbReference type="SAM" id="SignalP"/>
    </source>
</evidence>
<keyword evidence="4" id="KW-0813">Transport</keyword>
<dbReference type="AlphaFoldDB" id="A0A7S3K2H6"/>
<sequence>MFLFLRMFALFALISISGSLNLPTARIQRKVAVRGGSAFPALKPPGTAAVLYDGLFGSLVAAAVVAKTTANRNNDQKENEIESKELKRVFLPTFWLLRAADWMQGPYFYEVYASKVSDSLGLVSKLFLAGFGSTAVFGPYAGRIADEKGRKKATLAFCILYAMAALSTKSTALTILFAGRILSGIGTSLLFSAPEAWLVGEARRINATDAALGATFSAAYGGDALVAIVAGQLASLAAAARGPVGPFEFSVLFLFIGALTVITRWTENTAAPSSTSSNEVSIADAFQLMINDKRILLVGAIQALFEGAMYVFVLQWPPAITQAVRGVFGMDSPTPFGKIFSCFMVSCLLGSTAFSWLQRQKITVERTTLGTMTAAAISMAAATSAISYTTGALALTALTSAFFAFELCVGLYFPSIGTLRAKYVPDSHRSVIMNIFGIPLNALVVSVFLSIRTLGVQGALAVASTALILASTAAASLLANTHRDDRSKE</sequence>
<keyword evidence="9 12" id="KW-0472">Membrane</keyword>
<evidence type="ECO:0000256" key="10">
    <source>
        <dbReference type="ARBA" id="ARBA00030646"/>
    </source>
</evidence>
<dbReference type="InterPro" id="IPR008509">
    <property type="entry name" value="MOT2/MFSD5"/>
</dbReference>
<feature type="transmembrane region" description="Helical" evidence="12">
    <location>
        <begin position="211"/>
        <end position="235"/>
    </location>
</feature>
<feature type="transmembrane region" description="Helical" evidence="12">
    <location>
        <begin position="431"/>
        <end position="451"/>
    </location>
</feature>
<dbReference type="InterPro" id="IPR036259">
    <property type="entry name" value="MFS_trans_sf"/>
</dbReference>
<evidence type="ECO:0000256" key="8">
    <source>
        <dbReference type="ARBA" id="ARBA00023065"/>
    </source>
</evidence>
<comment type="function">
    <text evidence="1">Mediates high-affinity intracellular uptake of the rare oligo-element molybdenum.</text>
</comment>
<evidence type="ECO:0000313" key="14">
    <source>
        <dbReference type="EMBL" id="CAE0370584.1"/>
    </source>
</evidence>
<keyword evidence="13" id="KW-0732">Signal</keyword>
<evidence type="ECO:0000256" key="3">
    <source>
        <dbReference type="ARBA" id="ARBA00021242"/>
    </source>
</evidence>
<name>A0A7S3K2H6_9STRA</name>
<evidence type="ECO:0000256" key="4">
    <source>
        <dbReference type="ARBA" id="ARBA00022448"/>
    </source>
</evidence>
<evidence type="ECO:0000256" key="5">
    <source>
        <dbReference type="ARBA" id="ARBA00022475"/>
    </source>
</evidence>
<dbReference type="Pfam" id="PF05631">
    <property type="entry name" value="MFS_5"/>
    <property type="match status" value="1"/>
</dbReference>
<feature type="transmembrane region" description="Helical" evidence="12">
    <location>
        <begin position="181"/>
        <end position="199"/>
    </location>
</feature>
<reference evidence="14" key="1">
    <citation type="submission" date="2021-01" db="EMBL/GenBank/DDBJ databases">
        <authorList>
            <person name="Corre E."/>
            <person name="Pelletier E."/>
            <person name="Niang G."/>
            <person name="Scheremetjew M."/>
            <person name="Finn R."/>
            <person name="Kale V."/>
            <person name="Holt S."/>
            <person name="Cochrane G."/>
            <person name="Meng A."/>
            <person name="Brown T."/>
            <person name="Cohen L."/>
        </authorList>
    </citation>
    <scope>NUCLEOTIDE SEQUENCE</scope>
    <source>
        <strain evidence="14">CCMP1510</strain>
    </source>
</reference>
<dbReference type="Gene3D" id="1.20.1250.20">
    <property type="entry name" value="MFS general substrate transporter like domains"/>
    <property type="match status" value="1"/>
</dbReference>
<evidence type="ECO:0000256" key="11">
    <source>
        <dbReference type="ARBA" id="ARBA00032555"/>
    </source>
</evidence>
<feature type="transmembrane region" description="Helical" evidence="12">
    <location>
        <begin position="247"/>
        <end position="266"/>
    </location>
</feature>
<organism evidence="14">
    <name type="scientific">Aureoumbra lagunensis</name>
    <dbReference type="NCBI Taxonomy" id="44058"/>
    <lineage>
        <taxon>Eukaryota</taxon>
        <taxon>Sar</taxon>
        <taxon>Stramenopiles</taxon>
        <taxon>Ochrophyta</taxon>
        <taxon>Pelagophyceae</taxon>
        <taxon>Pelagomonadales</taxon>
        <taxon>Aureoumbra</taxon>
    </lineage>
</organism>
<dbReference type="PANTHER" id="PTHR23516:SF1">
    <property type="entry name" value="MOLYBDATE-ANION TRANSPORTER"/>
    <property type="match status" value="1"/>
</dbReference>
<evidence type="ECO:0000256" key="6">
    <source>
        <dbReference type="ARBA" id="ARBA00022692"/>
    </source>
</evidence>
<dbReference type="EMBL" id="HBIJ01017064">
    <property type="protein sequence ID" value="CAE0370584.1"/>
    <property type="molecule type" value="Transcribed_RNA"/>
</dbReference>
<feature type="chain" id="PRO_5031360159" description="Molybdate-anion transporter" evidence="13">
    <location>
        <begin position="20"/>
        <end position="489"/>
    </location>
</feature>
<dbReference type="PANTHER" id="PTHR23516">
    <property type="entry name" value="SAM (S-ADENOSYL METHIONINE) TRANSPORTER"/>
    <property type="match status" value="1"/>
</dbReference>
<evidence type="ECO:0000256" key="9">
    <source>
        <dbReference type="ARBA" id="ARBA00023136"/>
    </source>
</evidence>
<accession>A0A7S3K2H6</accession>
<evidence type="ECO:0000256" key="2">
    <source>
        <dbReference type="ARBA" id="ARBA00004651"/>
    </source>
</evidence>
<evidence type="ECO:0000256" key="7">
    <source>
        <dbReference type="ARBA" id="ARBA00022989"/>
    </source>
</evidence>
<gene>
    <name evidence="14" type="ORF">ALAG00032_LOCUS11363</name>
</gene>
<feature type="transmembrane region" description="Helical" evidence="12">
    <location>
        <begin position="457"/>
        <end position="479"/>
    </location>
</feature>
<keyword evidence="8" id="KW-0406">Ion transport</keyword>
<feature type="transmembrane region" description="Helical" evidence="12">
    <location>
        <begin position="369"/>
        <end position="388"/>
    </location>
</feature>
<evidence type="ECO:0000256" key="1">
    <source>
        <dbReference type="ARBA" id="ARBA00003019"/>
    </source>
</evidence>
<feature type="transmembrane region" description="Helical" evidence="12">
    <location>
        <begin position="153"/>
        <end position="175"/>
    </location>
</feature>
<keyword evidence="6 12" id="KW-0812">Transmembrane</keyword>
<feature type="transmembrane region" description="Helical" evidence="12">
    <location>
        <begin position="394"/>
        <end position="419"/>
    </location>
</feature>
<dbReference type="GO" id="GO:0015098">
    <property type="term" value="F:molybdate ion transmembrane transporter activity"/>
    <property type="evidence" value="ECO:0007669"/>
    <property type="project" value="InterPro"/>
</dbReference>
<proteinExistence type="predicted"/>
<feature type="transmembrane region" description="Helical" evidence="12">
    <location>
        <begin position="49"/>
        <end position="68"/>
    </location>
</feature>
<keyword evidence="5" id="KW-1003">Cell membrane</keyword>
<feature type="signal peptide" evidence="13">
    <location>
        <begin position="1"/>
        <end position="19"/>
    </location>
</feature>
<protein>
    <recommendedName>
        <fullName evidence="3">Molybdate-anion transporter</fullName>
    </recommendedName>
    <alternativeName>
        <fullName evidence="10">Major facilitator superfamily domain-containing protein 5</fullName>
    </alternativeName>
    <alternativeName>
        <fullName evidence="11">Molybdate transporter 2 homolog</fullName>
    </alternativeName>
</protein>
<keyword evidence="7 12" id="KW-1133">Transmembrane helix</keyword>
<feature type="transmembrane region" description="Helical" evidence="12">
    <location>
        <begin position="336"/>
        <end position="357"/>
    </location>
</feature>
<evidence type="ECO:0000256" key="12">
    <source>
        <dbReference type="SAM" id="Phobius"/>
    </source>
</evidence>